<dbReference type="Proteomes" id="UP001230654">
    <property type="component" value="Unassembled WGS sequence"/>
</dbReference>
<keyword evidence="1" id="KW-1133">Transmembrane helix</keyword>
<keyword evidence="3" id="KW-1185">Reference proteome</keyword>
<gene>
    <name evidence="2" type="ORF">QF030_000496</name>
</gene>
<feature type="transmembrane region" description="Helical" evidence="1">
    <location>
        <begin position="76"/>
        <end position="95"/>
    </location>
</feature>
<sequence>MGGLLDVAVGYGPALSLLALTLLGALSFGARSANPVQLDEGAKSQPLVYTLDLLLPVGGLGQRTAWWWSNDSIQGLAYLLIASGWVLTTAVIAGVTRTLQKKN</sequence>
<protein>
    <submittedName>
        <fullName evidence="2">Uncharacterized protein</fullName>
    </submittedName>
</protein>
<accession>A0ABU0NHU8</accession>
<evidence type="ECO:0000313" key="3">
    <source>
        <dbReference type="Proteomes" id="UP001230654"/>
    </source>
</evidence>
<organism evidence="2 3">
    <name type="scientific">Streptomyces rishiriensis</name>
    <dbReference type="NCBI Taxonomy" id="68264"/>
    <lineage>
        <taxon>Bacteria</taxon>
        <taxon>Bacillati</taxon>
        <taxon>Actinomycetota</taxon>
        <taxon>Actinomycetes</taxon>
        <taxon>Kitasatosporales</taxon>
        <taxon>Streptomycetaceae</taxon>
        <taxon>Streptomyces</taxon>
    </lineage>
</organism>
<keyword evidence="1" id="KW-0472">Membrane</keyword>
<keyword evidence="1" id="KW-0812">Transmembrane</keyword>
<proteinExistence type="predicted"/>
<name>A0ABU0NHU8_STRRH</name>
<evidence type="ECO:0000256" key="1">
    <source>
        <dbReference type="SAM" id="Phobius"/>
    </source>
</evidence>
<dbReference type="EMBL" id="JAUSWV010000002">
    <property type="protein sequence ID" value="MDQ0578318.1"/>
    <property type="molecule type" value="Genomic_DNA"/>
</dbReference>
<comment type="caution">
    <text evidence="2">The sequence shown here is derived from an EMBL/GenBank/DDBJ whole genome shotgun (WGS) entry which is preliminary data.</text>
</comment>
<evidence type="ECO:0000313" key="2">
    <source>
        <dbReference type="EMBL" id="MDQ0578318.1"/>
    </source>
</evidence>
<reference evidence="2 3" key="1">
    <citation type="submission" date="2023-07" db="EMBL/GenBank/DDBJ databases">
        <title>Comparative genomics of wheat-associated soil bacteria to identify genetic determinants of phenazine resistance.</title>
        <authorList>
            <person name="Mouncey N."/>
        </authorList>
    </citation>
    <scope>NUCLEOTIDE SEQUENCE [LARGE SCALE GENOMIC DNA]</scope>
    <source>
        <strain evidence="2 3">B2I6</strain>
    </source>
</reference>